<proteinExistence type="predicted"/>
<comment type="caution">
    <text evidence="4">The sequence shown here is derived from an EMBL/GenBank/DDBJ whole genome shotgun (WGS) entry which is preliminary data.</text>
</comment>
<keyword evidence="5" id="KW-1185">Reference proteome</keyword>
<keyword evidence="1" id="KW-1133">Transmembrane helix</keyword>
<dbReference type="EMBL" id="JBEGDP010000006">
    <property type="protein sequence ID" value="MEQ7847202.1"/>
    <property type="molecule type" value="Genomic_DNA"/>
</dbReference>
<evidence type="ECO:0000256" key="1">
    <source>
        <dbReference type="SAM" id="Phobius"/>
    </source>
</evidence>
<sequence length="307" mass="30329">MSPHRRPRTARTSRTAPARTVLATLALGAVAATTLAPSATAAPSTAGNGPAAQAPATTGWLRLGHLSPGTGDADVRVLPLDDGSRLNLTDVPYGEVSDFQRLPAGRYRIAFREAGQPLSAKPMVARLVEVDPGSAATVVATGRGESLRTEVIDDDLTPPPAGQAKVRLVSGVGDNGPVSAAVVGGPVIAEDVATGGSTPYANVAAQTWQVDVASGSDMPTTGRVAVKAGGVYTLLVVDGADGGVEIKALQDSGSAATMPSGGVDTGAGGLAPTAGDPTDLTAPAAGVLAALAALGGLVLLRRGRATA</sequence>
<dbReference type="RefSeq" id="WP_349804325.1">
    <property type="nucleotide sequence ID" value="NZ_JBEGDP010000006.1"/>
</dbReference>
<protein>
    <submittedName>
        <fullName evidence="4">DUF4397 domain-containing protein</fullName>
    </submittedName>
</protein>
<evidence type="ECO:0000313" key="4">
    <source>
        <dbReference type="EMBL" id="MEQ7847202.1"/>
    </source>
</evidence>
<feature type="chain" id="PRO_5046749829" evidence="2">
    <location>
        <begin position="42"/>
        <end position="307"/>
    </location>
</feature>
<evidence type="ECO:0000313" key="5">
    <source>
        <dbReference type="Proteomes" id="UP001482520"/>
    </source>
</evidence>
<accession>A0ABV1NXH2</accession>
<dbReference type="Proteomes" id="UP001482520">
    <property type="component" value="Unassembled WGS sequence"/>
</dbReference>
<organism evidence="4 5">
    <name type="scientific">Nocardioides kribbensis</name>
    <dbReference type="NCBI Taxonomy" id="305517"/>
    <lineage>
        <taxon>Bacteria</taxon>
        <taxon>Bacillati</taxon>
        <taxon>Actinomycetota</taxon>
        <taxon>Actinomycetes</taxon>
        <taxon>Propionibacteriales</taxon>
        <taxon>Nocardioidaceae</taxon>
        <taxon>Nocardioides</taxon>
    </lineage>
</organism>
<keyword evidence="2" id="KW-0732">Signal</keyword>
<keyword evidence="1" id="KW-0472">Membrane</keyword>
<evidence type="ECO:0000256" key="2">
    <source>
        <dbReference type="SAM" id="SignalP"/>
    </source>
</evidence>
<evidence type="ECO:0000259" key="3">
    <source>
        <dbReference type="Pfam" id="PF14344"/>
    </source>
</evidence>
<name>A0ABV1NXH2_9ACTN</name>
<reference evidence="4 5" key="1">
    <citation type="submission" date="2024-02" db="EMBL/GenBank/DDBJ databases">
        <title>Full genome sequence of Nocardioides kribbensis.</title>
        <authorList>
            <person name="Poletto B.L."/>
            <person name="Silva G."/>
            <person name="Galante D."/>
            <person name="Campos K.R."/>
            <person name="Santos M.B.N."/>
            <person name="Sacchi C.T."/>
        </authorList>
    </citation>
    <scope>NUCLEOTIDE SEQUENCE [LARGE SCALE GENOMIC DNA]</scope>
    <source>
        <strain evidence="4 5">O4R</strain>
    </source>
</reference>
<gene>
    <name evidence="4" type="ORF">V6R90_07910</name>
</gene>
<feature type="domain" description="DUF4397" evidence="3">
    <location>
        <begin position="60"/>
        <end position="172"/>
    </location>
</feature>
<dbReference type="Pfam" id="PF14344">
    <property type="entry name" value="DUF4397"/>
    <property type="match status" value="1"/>
</dbReference>
<dbReference type="InterPro" id="IPR025510">
    <property type="entry name" value="DUF4397"/>
</dbReference>
<feature type="transmembrane region" description="Helical" evidence="1">
    <location>
        <begin position="280"/>
        <end position="300"/>
    </location>
</feature>
<keyword evidence="1" id="KW-0812">Transmembrane</keyword>
<feature type="signal peptide" evidence="2">
    <location>
        <begin position="1"/>
        <end position="41"/>
    </location>
</feature>